<feature type="transmembrane region" description="Helical" evidence="1">
    <location>
        <begin position="44"/>
        <end position="60"/>
    </location>
</feature>
<dbReference type="InterPro" id="IPR002829">
    <property type="entry name" value="DUF116"/>
</dbReference>
<keyword evidence="1" id="KW-0812">Transmembrane</keyword>
<evidence type="ECO:0000313" key="3">
    <source>
        <dbReference type="Proteomes" id="UP001303587"/>
    </source>
</evidence>
<dbReference type="EMBL" id="CP131060">
    <property type="protein sequence ID" value="WNY24509.1"/>
    <property type="molecule type" value="Genomic_DNA"/>
</dbReference>
<evidence type="ECO:0000313" key="2">
    <source>
        <dbReference type="EMBL" id="WNY24509.1"/>
    </source>
</evidence>
<reference evidence="2 3" key="1">
    <citation type="submission" date="2023-07" db="EMBL/GenBank/DDBJ databases">
        <title>Closed genoem sequence of Methanosarcinaceae archaeon Ac7.</title>
        <authorList>
            <person name="Poehlein A."/>
            <person name="Protasov E."/>
            <person name="Platt K."/>
            <person name="Reeh H."/>
            <person name="Daniel R."/>
            <person name="Brune A."/>
        </authorList>
    </citation>
    <scope>NUCLEOTIDE SEQUENCE [LARGE SCALE GENOMIC DNA]</scope>
    <source>
        <strain evidence="2 3">Ac7</strain>
    </source>
</reference>
<gene>
    <name evidence="2" type="ORF">MsAc7_00310</name>
</gene>
<dbReference type="RefSeq" id="WP_338102598.1">
    <property type="nucleotide sequence ID" value="NZ_CP131060.1"/>
</dbReference>
<dbReference type="PANTHER" id="PTHR43801">
    <property type="entry name" value="NUCLEOTIDE-BINDING PROTEIN-RELATED"/>
    <property type="match status" value="1"/>
</dbReference>
<evidence type="ECO:0000256" key="1">
    <source>
        <dbReference type="SAM" id="Phobius"/>
    </source>
</evidence>
<proteinExistence type="predicted"/>
<evidence type="ECO:0008006" key="4">
    <source>
        <dbReference type="Google" id="ProtNLM"/>
    </source>
</evidence>
<dbReference type="Pfam" id="PF01976">
    <property type="entry name" value="DUF116"/>
    <property type="match status" value="1"/>
</dbReference>
<name>A0AA96V188_9EURY</name>
<keyword evidence="1" id="KW-1133">Transmembrane helix</keyword>
<feature type="transmembrane region" description="Helical" evidence="1">
    <location>
        <begin position="12"/>
        <end position="32"/>
    </location>
</feature>
<dbReference type="Proteomes" id="UP001303587">
    <property type="component" value="Chromosome"/>
</dbReference>
<sequence>MEINYETIGRFAIIALLFIIIFNILAILIGIYNIRRKKILFPKFVLFILYLFYAPLKYIFSTFSMNEQLVDEILVEIQNAVALDKFKKKNDRKILLLPQCLRNSRCRARCDPLYGFVCTGCGQCDIGQICEEAKARDFKVFVIPGGSFVRKIFTEYKPTSCIGVACPVELSESLQKTSMIPAQGVYLANDGCFETKVNVDDIIRKMEQTVLTSTQTILPNAQTDLTNTKNILSSTQTMLPTVPAWANPGDE</sequence>
<dbReference type="GeneID" id="89229155"/>
<protein>
    <recommendedName>
        <fullName evidence="4">DUF116 domain-containing protein</fullName>
    </recommendedName>
</protein>
<dbReference type="AlphaFoldDB" id="A0AA96V188"/>
<organism evidence="2 3">
    <name type="scientific">Methanolapillus millepedarum</name>
    <dbReference type="NCBI Taxonomy" id="3028296"/>
    <lineage>
        <taxon>Archaea</taxon>
        <taxon>Methanobacteriati</taxon>
        <taxon>Methanobacteriota</taxon>
        <taxon>Stenosarchaea group</taxon>
        <taxon>Methanomicrobia</taxon>
        <taxon>Methanosarcinales</taxon>
        <taxon>Methanosarcinaceae</taxon>
        <taxon>Methanolapillus</taxon>
    </lineage>
</organism>
<dbReference type="PANTHER" id="PTHR43801:SF1">
    <property type="entry name" value="POLYPRENYL SYNTHETASE"/>
    <property type="match status" value="1"/>
</dbReference>
<keyword evidence="3" id="KW-1185">Reference proteome</keyword>
<accession>A0AA96V188</accession>
<keyword evidence="1" id="KW-0472">Membrane</keyword>
<dbReference type="PIRSF" id="PIRSF006594">
    <property type="entry name" value="UCP006594"/>
    <property type="match status" value="1"/>
</dbReference>